<proteinExistence type="predicted"/>
<evidence type="ECO:0000256" key="1">
    <source>
        <dbReference type="SAM" id="MobiDB-lite"/>
    </source>
</evidence>
<keyword evidence="3" id="KW-1185">Reference proteome</keyword>
<protein>
    <submittedName>
        <fullName evidence="2">Uncharacterized protein</fullName>
    </submittedName>
</protein>
<organism evidence="2 3">
    <name type="scientific">Fulvimonas yonginensis</name>
    <dbReference type="NCBI Taxonomy" id="1495200"/>
    <lineage>
        <taxon>Bacteria</taxon>
        <taxon>Pseudomonadati</taxon>
        <taxon>Pseudomonadota</taxon>
        <taxon>Gammaproteobacteria</taxon>
        <taxon>Lysobacterales</taxon>
        <taxon>Rhodanobacteraceae</taxon>
        <taxon>Fulvimonas</taxon>
    </lineage>
</organism>
<evidence type="ECO:0000313" key="2">
    <source>
        <dbReference type="EMBL" id="MEI7037171.1"/>
    </source>
</evidence>
<evidence type="ECO:0000313" key="3">
    <source>
        <dbReference type="Proteomes" id="UP001381174"/>
    </source>
</evidence>
<reference evidence="2 3" key="1">
    <citation type="journal article" date="2014" name="Int. J. Syst. Evol. Microbiol.">
        <title>Fulvimonas yonginensis sp. nov., isolated from greenhouse soil, and emended description of the genus Fulvimonas.</title>
        <authorList>
            <person name="Ahn J.H."/>
            <person name="Kim S.J."/>
            <person name="Weon H.Y."/>
            <person name="Hong S.B."/>
            <person name="Seok S.J."/>
            <person name="Kwon S.W."/>
        </authorList>
    </citation>
    <scope>NUCLEOTIDE SEQUENCE [LARGE SCALE GENOMIC DNA]</scope>
    <source>
        <strain evidence="2 3">KACC 16952</strain>
    </source>
</reference>
<gene>
    <name evidence="2" type="ORF">WAT24_10425</name>
</gene>
<sequence length="95" mass="10123">MADTLELLEMIGRTASLRRAPPRELVELLRHMEATEALKAAAASGDDAPLCEELGHKPMHSPQSTQTHGYEDDGSGQDQADLPPAPEPGQPSQPG</sequence>
<comment type="caution">
    <text evidence="2">The sequence shown here is derived from an EMBL/GenBank/DDBJ whole genome shotgun (WGS) entry which is preliminary data.</text>
</comment>
<name>A0ABU8JDA4_9GAMM</name>
<dbReference type="EMBL" id="JBBBNY010000006">
    <property type="protein sequence ID" value="MEI7037171.1"/>
    <property type="molecule type" value="Genomic_DNA"/>
</dbReference>
<feature type="compositionally biased region" description="Pro residues" evidence="1">
    <location>
        <begin position="83"/>
        <end position="95"/>
    </location>
</feature>
<feature type="region of interest" description="Disordered" evidence="1">
    <location>
        <begin position="40"/>
        <end position="95"/>
    </location>
</feature>
<dbReference type="Proteomes" id="UP001381174">
    <property type="component" value="Unassembled WGS sequence"/>
</dbReference>
<dbReference type="RefSeq" id="WP_336807800.1">
    <property type="nucleotide sequence ID" value="NZ_JBBBNY010000006.1"/>
</dbReference>
<accession>A0ABU8JDA4</accession>